<gene>
    <name evidence="1" type="ORF">QQF73_00530</name>
</gene>
<proteinExistence type="predicted"/>
<keyword evidence="2" id="KW-1185">Reference proteome</keyword>
<evidence type="ECO:0000313" key="2">
    <source>
        <dbReference type="Proteomes" id="UP001223547"/>
    </source>
</evidence>
<accession>A0ABT7H6X6</accession>
<reference evidence="1 2" key="1">
    <citation type="submission" date="2023-05" db="EMBL/GenBank/DDBJ databases">
        <title>Marinobacter albus sp. nov., a marine bacterium isolated from sand in a coastal intertidal zone of huludao.</title>
        <authorList>
            <person name="Deng T."/>
        </authorList>
    </citation>
    <scope>NUCLEOTIDE SEQUENCE [LARGE SCALE GENOMIC DNA]</scope>
    <source>
        <strain evidence="1 2">M216</strain>
    </source>
</reference>
<evidence type="ECO:0008006" key="3">
    <source>
        <dbReference type="Google" id="ProtNLM"/>
    </source>
</evidence>
<evidence type="ECO:0000313" key="1">
    <source>
        <dbReference type="EMBL" id="MDK9556089.1"/>
    </source>
</evidence>
<dbReference type="Gene3D" id="3.40.470.10">
    <property type="entry name" value="Uracil-DNA glycosylase-like domain"/>
    <property type="match status" value="1"/>
</dbReference>
<dbReference type="EMBL" id="JASSQD010000001">
    <property type="protein sequence ID" value="MDK9556089.1"/>
    <property type="molecule type" value="Genomic_DNA"/>
</dbReference>
<dbReference type="InterPro" id="IPR036895">
    <property type="entry name" value="Uracil-DNA_glycosylase-like_sf"/>
</dbReference>
<dbReference type="Proteomes" id="UP001223547">
    <property type="component" value="Unassembled WGS sequence"/>
</dbReference>
<comment type="caution">
    <text evidence="1">The sequence shown here is derived from an EMBL/GenBank/DDBJ whole genome shotgun (WGS) entry which is preliminary data.</text>
</comment>
<sequence>MGKIQNLKKEELLSLYNTNFEALFSATENHHSRTHGPFLISPNSDYWSAPVRLAFIGQETRAWVSSDRIESQISGYERFNLGEHYPATPFFNIMRKLEHRITAKNYASAYLNLNRYSEKKKRPCKALAARLSEIDWILAEELEILDPHVIIALTGPSYDHRLSKLFTSEQRPIGNFKKKQLCEFANHRFDGRVIRTYHPNYLRLSKLENPVIEAIGNHLEQ</sequence>
<name>A0ABT7H6X6_9GAMM</name>
<protein>
    <recommendedName>
        <fullName evidence="3">Uracil-DNA glycosylase-like domain-containing protein</fullName>
    </recommendedName>
</protein>
<dbReference type="RefSeq" id="WP_285366843.1">
    <property type="nucleotide sequence ID" value="NZ_JASSQD010000001.1"/>
</dbReference>
<organism evidence="1 2">
    <name type="scientific">Marinobacter albus</name>
    <dbReference type="NCBI Taxonomy" id="3030833"/>
    <lineage>
        <taxon>Bacteria</taxon>
        <taxon>Pseudomonadati</taxon>
        <taxon>Pseudomonadota</taxon>
        <taxon>Gammaproteobacteria</taxon>
        <taxon>Pseudomonadales</taxon>
        <taxon>Marinobacteraceae</taxon>
        <taxon>Marinobacter</taxon>
    </lineage>
</organism>